<evidence type="ECO:0000313" key="2">
    <source>
        <dbReference type="Proteomes" id="UP001055811"/>
    </source>
</evidence>
<name>A0ACB9F323_CICIN</name>
<sequence length="100" mass="10958">MSATVISITTIKFFLLSYFSTLGRLIPDFIVDESNAEDEKHEGFVILSYGENEVEEGELLRSVLGESCDINDGSQETTKTCLQNEEPLNAPNNAPTLSGI</sequence>
<dbReference type="Proteomes" id="UP001055811">
    <property type="component" value="Linkage Group LG03"/>
</dbReference>
<dbReference type="EMBL" id="CM042011">
    <property type="protein sequence ID" value="KAI3765495.1"/>
    <property type="molecule type" value="Genomic_DNA"/>
</dbReference>
<accession>A0ACB9F323</accession>
<comment type="caution">
    <text evidence="1">The sequence shown here is derived from an EMBL/GenBank/DDBJ whole genome shotgun (WGS) entry which is preliminary data.</text>
</comment>
<evidence type="ECO:0000313" key="1">
    <source>
        <dbReference type="EMBL" id="KAI3765495.1"/>
    </source>
</evidence>
<keyword evidence="2" id="KW-1185">Reference proteome</keyword>
<protein>
    <submittedName>
        <fullName evidence="1">Uncharacterized protein</fullName>
    </submittedName>
</protein>
<proteinExistence type="predicted"/>
<gene>
    <name evidence="1" type="ORF">L2E82_15531</name>
</gene>
<reference evidence="1 2" key="2">
    <citation type="journal article" date="2022" name="Mol. Ecol. Resour.">
        <title>The genomes of chicory, endive, great burdock and yacon provide insights into Asteraceae paleo-polyploidization history and plant inulin production.</title>
        <authorList>
            <person name="Fan W."/>
            <person name="Wang S."/>
            <person name="Wang H."/>
            <person name="Wang A."/>
            <person name="Jiang F."/>
            <person name="Liu H."/>
            <person name="Zhao H."/>
            <person name="Xu D."/>
            <person name="Zhang Y."/>
        </authorList>
    </citation>
    <scope>NUCLEOTIDE SEQUENCE [LARGE SCALE GENOMIC DNA]</scope>
    <source>
        <strain evidence="2">cv. Punajuju</strain>
        <tissue evidence="1">Leaves</tissue>
    </source>
</reference>
<organism evidence="1 2">
    <name type="scientific">Cichorium intybus</name>
    <name type="common">Chicory</name>
    <dbReference type="NCBI Taxonomy" id="13427"/>
    <lineage>
        <taxon>Eukaryota</taxon>
        <taxon>Viridiplantae</taxon>
        <taxon>Streptophyta</taxon>
        <taxon>Embryophyta</taxon>
        <taxon>Tracheophyta</taxon>
        <taxon>Spermatophyta</taxon>
        <taxon>Magnoliopsida</taxon>
        <taxon>eudicotyledons</taxon>
        <taxon>Gunneridae</taxon>
        <taxon>Pentapetalae</taxon>
        <taxon>asterids</taxon>
        <taxon>campanulids</taxon>
        <taxon>Asterales</taxon>
        <taxon>Asteraceae</taxon>
        <taxon>Cichorioideae</taxon>
        <taxon>Cichorieae</taxon>
        <taxon>Cichoriinae</taxon>
        <taxon>Cichorium</taxon>
    </lineage>
</organism>
<reference evidence="2" key="1">
    <citation type="journal article" date="2022" name="Mol. Ecol. Resour.">
        <title>The genomes of chicory, endive, great burdock and yacon provide insights into Asteraceae palaeo-polyploidization history and plant inulin production.</title>
        <authorList>
            <person name="Fan W."/>
            <person name="Wang S."/>
            <person name="Wang H."/>
            <person name="Wang A."/>
            <person name="Jiang F."/>
            <person name="Liu H."/>
            <person name="Zhao H."/>
            <person name="Xu D."/>
            <person name="Zhang Y."/>
        </authorList>
    </citation>
    <scope>NUCLEOTIDE SEQUENCE [LARGE SCALE GENOMIC DNA]</scope>
    <source>
        <strain evidence="2">cv. Punajuju</strain>
    </source>
</reference>